<dbReference type="AlphaFoldDB" id="A0A915IVS5"/>
<dbReference type="CDD" id="cd19941">
    <property type="entry name" value="TIL"/>
    <property type="match status" value="1"/>
</dbReference>
<dbReference type="GO" id="GO:0004867">
    <property type="term" value="F:serine-type endopeptidase inhibitor activity"/>
    <property type="evidence" value="ECO:0007669"/>
    <property type="project" value="UniProtKB-KW"/>
</dbReference>
<dbReference type="WBParaSite" id="nRc.2.0.1.t17917-RA">
    <property type="protein sequence ID" value="nRc.2.0.1.t17917-RA"/>
    <property type="gene ID" value="nRc.2.0.1.g17917"/>
</dbReference>
<dbReference type="Pfam" id="PF01826">
    <property type="entry name" value="TIL"/>
    <property type="match status" value="1"/>
</dbReference>
<dbReference type="InterPro" id="IPR002919">
    <property type="entry name" value="TIL_dom"/>
</dbReference>
<accession>A0A915IVS5</accession>
<evidence type="ECO:0000259" key="2">
    <source>
        <dbReference type="Pfam" id="PF01826"/>
    </source>
</evidence>
<reference evidence="4" key="1">
    <citation type="submission" date="2022-11" db="UniProtKB">
        <authorList>
            <consortium name="WormBaseParasite"/>
        </authorList>
    </citation>
    <scope>IDENTIFICATION</scope>
</reference>
<dbReference type="Gene3D" id="2.10.25.10">
    <property type="entry name" value="Laminin"/>
    <property type="match status" value="1"/>
</dbReference>
<sequence>MQYVDCGNPCERSCREVAEGRPSSSACTTMCRPPGCYCKPGFVRFYNNQQCVSEPDCFLARKK</sequence>
<dbReference type="InterPro" id="IPR036084">
    <property type="entry name" value="Ser_inhib-like_sf"/>
</dbReference>
<dbReference type="Proteomes" id="UP000887565">
    <property type="component" value="Unplaced"/>
</dbReference>
<organism evidence="3 4">
    <name type="scientific">Romanomermis culicivorax</name>
    <name type="common">Nematode worm</name>
    <dbReference type="NCBI Taxonomy" id="13658"/>
    <lineage>
        <taxon>Eukaryota</taxon>
        <taxon>Metazoa</taxon>
        <taxon>Ecdysozoa</taxon>
        <taxon>Nematoda</taxon>
        <taxon>Enoplea</taxon>
        <taxon>Dorylaimia</taxon>
        <taxon>Mermithida</taxon>
        <taxon>Mermithoidea</taxon>
        <taxon>Mermithidae</taxon>
        <taxon>Romanomermis</taxon>
    </lineage>
</organism>
<evidence type="ECO:0000256" key="1">
    <source>
        <dbReference type="ARBA" id="ARBA00022900"/>
    </source>
</evidence>
<keyword evidence="1" id="KW-0722">Serine protease inhibitor</keyword>
<dbReference type="SUPFAM" id="SSF57567">
    <property type="entry name" value="Serine protease inhibitors"/>
    <property type="match status" value="1"/>
</dbReference>
<evidence type="ECO:0000313" key="4">
    <source>
        <dbReference type="WBParaSite" id="nRc.2.0.1.t17917-RA"/>
    </source>
</evidence>
<name>A0A915IVS5_ROMCU</name>
<keyword evidence="1" id="KW-0646">Protease inhibitor</keyword>
<feature type="domain" description="TIL" evidence="2">
    <location>
        <begin position="2"/>
        <end position="57"/>
    </location>
</feature>
<protein>
    <submittedName>
        <fullName evidence="4">TIL domain-containing protein</fullName>
    </submittedName>
</protein>
<keyword evidence="3" id="KW-1185">Reference proteome</keyword>
<proteinExistence type="predicted"/>
<evidence type="ECO:0000313" key="3">
    <source>
        <dbReference type="Proteomes" id="UP000887565"/>
    </source>
</evidence>